<keyword evidence="3" id="KW-0540">Nuclease</keyword>
<accession>A0A953JD89</accession>
<sequence>MYLFDTDALSQILKKNPSVPFIRKIASLTPEVQFTTTITVGELVYGAYKSSRPEFFIGRLEELVWPNIHILSFDESAAKIYGKLRAEMERKGTPLAEPDLRIVSIALCHGLTVITGNMRHFSKVPELAVENWMHES</sequence>
<dbReference type="GO" id="GO:0004518">
    <property type="term" value="F:nuclease activity"/>
    <property type="evidence" value="ECO:0007669"/>
    <property type="project" value="UniProtKB-KW"/>
</dbReference>
<dbReference type="CDD" id="cd18752">
    <property type="entry name" value="PIN_VapC4-5_FitB-like"/>
    <property type="match status" value="1"/>
</dbReference>
<dbReference type="Proteomes" id="UP000705867">
    <property type="component" value="Unassembled WGS sequence"/>
</dbReference>
<evidence type="ECO:0000313" key="10">
    <source>
        <dbReference type="Proteomes" id="UP000705867"/>
    </source>
</evidence>
<dbReference type="GO" id="GO:0046872">
    <property type="term" value="F:metal ion binding"/>
    <property type="evidence" value="ECO:0007669"/>
    <property type="project" value="UniProtKB-KW"/>
</dbReference>
<comment type="cofactor">
    <cofactor evidence="1">
        <name>Mg(2+)</name>
        <dbReference type="ChEBI" id="CHEBI:18420"/>
    </cofactor>
</comment>
<dbReference type="GO" id="GO:0016787">
    <property type="term" value="F:hydrolase activity"/>
    <property type="evidence" value="ECO:0007669"/>
    <property type="project" value="UniProtKB-KW"/>
</dbReference>
<dbReference type="PANTHER" id="PTHR33653:SF1">
    <property type="entry name" value="RIBONUCLEASE VAPC2"/>
    <property type="match status" value="1"/>
</dbReference>
<keyword evidence="4" id="KW-0479">Metal-binding</keyword>
<feature type="domain" description="PIN" evidence="8">
    <location>
        <begin position="2"/>
        <end position="126"/>
    </location>
</feature>
<comment type="caution">
    <text evidence="9">The sequence shown here is derived from an EMBL/GenBank/DDBJ whole genome shotgun (WGS) entry which is preliminary data.</text>
</comment>
<keyword evidence="6" id="KW-0460">Magnesium</keyword>
<dbReference type="Gene3D" id="3.40.50.1010">
    <property type="entry name" value="5'-nuclease"/>
    <property type="match status" value="1"/>
</dbReference>
<evidence type="ECO:0000256" key="2">
    <source>
        <dbReference type="ARBA" id="ARBA00022649"/>
    </source>
</evidence>
<keyword evidence="5" id="KW-0378">Hydrolase</keyword>
<evidence type="ECO:0000256" key="7">
    <source>
        <dbReference type="ARBA" id="ARBA00038093"/>
    </source>
</evidence>
<dbReference type="AlphaFoldDB" id="A0A953JD89"/>
<name>A0A953JD89_9BACT</name>
<reference evidence="9" key="1">
    <citation type="journal article" date="2021" name="bioRxiv">
        <title>Unraveling nitrogen, sulfur and carbon metabolic pathways and microbial community transcriptional responses to substrate deprivation and toxicity stresses in a bioreactor mimicking anoxic brackish coastal sediment conditions.</title>
        <authorList>
            <person name="Martins P.D."/>
            <person name="Echeveste M.J."/>
            <person name="Arshad A."/>
            <person name="Kurth J."/>
            <person name="Ouboter H."/>
            <person name="Jetten M.S.M."/>
            <person name="Welte C.U."/>
        </authorList>
    </citation>
    <scope>NUCLEOTIDE SEQUENCE</scope>
    <source>
        <strain evidence="9">MAG_39</strain>
    </source>
</reference>
<dbReference type="InterPro" id="IPR050556">
    <property type="entry name" value="Type_II_TA_system_RNase"/>
</dbReference>
<evidence type="ECO:0000313" key="9">
    <source>
        <dbReference type="EMBL" id="MBZ0156965.1"/>
    </source>
</evidence>
<dbReference type="PANTHER" id="PTHR33653">
    <property type="entry name" value="RIBONUCLEASE VAPC2"/>
    <property type="match status" value="1"/>
</dbReference>
<keyword evidence="2" id="KW-1277">Toxin-antitoxin system</keyword>
<evidence type="ECO:0000259" key="8">
    <source>
        <dbReference type="Pfam" id="PF01850"/>
    </source>
</evidence>
<proteinExistence type="inferred from homology"/>
<gene>
    <name evidence="9" type="ORF">K8I29_12245</name>
</gene>
<protein>
    <submittedName>
        <fullName evidence="9">Type II toxin-antitoxin system VapC family toxin</fullName>
    </submittedName>
</protein>
<dbReference type="Pfam" id="PF01850">
    <property type="entry name" value="PIN"/>
    <property type="match status" value="1"/>
</dbReference>
<evidence type="ECO:0000256" key="4">
    <source>
        <dbReference type="ARBA" id="ARBA00022723"/>
    </source>
</evidence>
<dbReference type="EMBL" id="JAIOIV010000100">
    <property type="protein sequence ID" value="MBZ0156965.1"/>
    <property type="molecule type" value="Genomic_DNA"/>
</dbReference>
<dbReference type="SUPFAM" id="SSF88723">
    <property type="entry name" value="PIN domain-like"/>
    <property type="match status" value="1"/>
</dbReference>
<evidence type="ECO:0000256" key="6">
    <source>
        <dbReference type="ARBA" id="ARBA00022842"/>
    </source>
</evidence>
<dbReference type="InterPro" id="IPR002716">
    <property type="entry name" value="PIN_dom"/>
</dbReference>
<evidence type="ECO:0000256" key="1">
    <source>
        <dbReference type="ARBA" id="ARBA00001946"/>
    </source>
</evidence>
<evidence type="ECO:0000256" key="3">
    <source>
        <dbReference type="ARBA" id="ARBA00022722"/>
    </source>
</evidence>
<organism evidence="9 10">
    <name type="scientific">Candidatus Nitrobium versatile</name>
    <dbReference type="NCBI Taxonomy" id="2884831"/>
    <lineage>
        <taxon>Bacteria</taxon>
        <taxon>Pseudomonadati</taxon>
        <taxon>Nitrospirota</taxon>
        <taxon>Nitrospiria</taxon>
        <taxon>Nitrospirales</taxon>
        <taxon>Nitrospiraceae</taxon>
        <taxon>Candidatus Nitrobium</taxon>
    </lineage>
</organism>
<comment type="similarity">
    <text evidence="7">Belongs to the PINc/VapC protein family.</text>
</comment>
<reference evidence="9" key="2">
    <citation type="submission" date="2021-08" db="EMBL/GenBank/DDBJ databases">
        <authorList>
            <person name="Dalcin Martins P."/>
        </authorList>
    </citation>
    <scope>NUCLEOTIDE SEQUENCE</scope>
    <source>
        <strain evidence="9">MAG_39</strain>
    </source>
</reference>
<evidence type="ECO:0000256" key="5">
    <source>
        <dbReference type="ARBA" id="ARBA00022801"/>
    </source>
</evidence>
<dbReference type="InterPro" id="IPR029060">
    <property type="entry name" value="PIN-like_dom_sf"/>
</dbReference>